<accession>A0ABY8M0I6</accession>
<proteinExistence type="predicted"/>
<keyword evidence="2" id="KW-1185">Reference proteome</keyword>
<reference evidence="1 2" key="1">
    <citation type="submission" date="2023-04" db="EMBL/GenBank/DDBJ databases">
        <title>Neorhizobium petrolearium OS53, complete genome.</title>
        <authorList>
            <person name="Yu T."/>
        </authorList>
    </citation>
    <scope>NUCLEOTIDE SEQUENCE [LARGE SCALE GENOMIC DNA]</scope>
    <source>
        <strain evidence="1 2">OS53</strain>
    </source>
</reference>
<protein>
    <submittedName>
        <fullName evidence="1">Uncharacterized protein</fullName>
    </submittedName>
</protein>
<evidence type="ECO:0000313" key="2">
    <source>
        <dbReference type="Proteomes" id="UP001227095"/>
    </source>
</evidence>
<dbReference type="RefSeq" id="WP_227704747.1">
    <property type="nucleotide sequence ID" value="NZ_CP123000.1"/>
</dbReference>
<evidence type="ECO:0000313" key="1">
    <source>
        <dbReference type="EMBL" id="WGI68088.1"/>
    </source>
</evidence>
<dbReference type="Proteomes" id="UP001227095">
    <property type="component" value="Chromosome"/>
</dbReference>
<name>A0ABY8M0I6_9HYPH</name>
<dbReference type="EMBL" id="CP123000">
    <property type="protein sequence ID" value="WGI68088.1"/>
    <property type="molecule type" value="Genomic_DNA"/>
</dbReference>
<organism evidence="1 2">
    <name type="scientific">Neorhizobium petrolearium</name>
    <dbReference type="NCBI Taxonomy" id="515361"/>
    <lineage>
        <taxon>Bacteria</taxon>
        <taxon>Pseudomonadati</taxon>
        <taxon>Pseudomonadota</taxon>
        <taxon>Alphaproteobacteria</taxon>
        <taxon>Hyphomicrobiales</taxon>
        <taxon>Rhizobiaceae</taxon>
        <taxon>Rhizobium/Agrobacterium group</taxon>
        <taxon>Neorhizobium</taxon>
    </lineage>
</organism>
<sequence length="60" mass="6415">MFEDSVSSSFVIKVNESNNWPAIIQGVFLTDSRGVLDGFRRAATRVAVLSDGNQASAAVI</sequence>
<gene>
    <name evidence="1" type="ORF">QEO92_24520</name>
</gene>